<dbReference type="InterPro" id="IPR017850">
    <property type="entry name" value="Alkaline_phosphatase_core_sf"/>
</dbReference>
<evidence type="ECO:0000259" key="6">
    <source>
        <dbReference type="Pfam" id="PF00884"/>
    </source>
</evidence>
<keyword evidence="4" id="KW-0106">Calcium</keyword>
<dbReference type="InterPro" id="IPR050738">
    <property type="entry name" value="Sulfatase"/>
</dbReference>
<evidence type="ECO:0000313" key="8">
    <source>
        <dbReference type="Proteomes" id="UP001197770"/>
    </source>
</evidence>
<dbReference type="Pfam" id="PF00884">
    <property type="entry name" value="Sulfatase"/>
    <property type="match status" value="1"/>
</dbReference>
<dbReference type="CDD" id="cd16034">
    <property type="entry name" value="sulfatase_like"/>
    <property type="match status" value="1"/>
</dbReference>
<accession>A0ABS8GPB2</accession>
<evidence type="ECO:0000256" key="3">
    <source>
        <dbReference type="ARBA" id="ARBA00022801"/>
    </source>
</evidence>
<evidence type="ECO:0000256" key="5">
    <source>
        <dbReference type="SAM" id="SignalP"/>
    </source>
</evidence>
<feature type="domain" description="Sulfatase N-terminal" evidence="6">
    <location>
        <begin position="37"/>
        <end position="362"/>
    </location>
</feature>
<protein>
    <submittedName>
        <fullName evidence="7">Sulfatase</fullName>
    </submittedName>
</protein>
<comment type="similarity">
    <text evidence="1">Belongs to the sulfatase family.</text>
</comment>
<keyword evidence="2" id="KW-0479">Metal-binding</keyword>
<gene>
    <name evidence="7" type="ORF">LLW17_02240</name>
</gene>
<organism evidence="7 8">
    <name type="scientific">Leeuwenhoekiella parthenopeia</name>
    <dbReference type="NCBI Taxonomy" id="2890320"/>
    <lineage>
        <taxon>Bacteria</taxon>
        <taxon>Pseudomonadati</taxon>
        <taxon>Bacteroidota</taxon>
        <taxon>Flavobacteriia</taxon>
        <taxon>Flavobacteriales</taxon>
        <taxon>Flavobacteriaceae</taxon>
        <taxon>Leeuwenhoekiella</taxon>
    </lineage>
</organism>
<dbReference type="PANTHER" id="PTHR42693:SF53">
    <property type="entry name" value="ENDO-4-O-SULFATASE"/>
    <property type="match status" value="1"/>
</dbReference>
<dbReference type="EMBL" id="JAJGMW010000002">
    <property type="protein sequence ID" value="MCC4211525.1"/>
    <property type="molecule type" value="Genomic_DNA"/>
</dbReference>
<dbReference type="PANTHER" id="PTHR42693">
    <property type="entry name" value="ARYLSULFATASE FAMILY MEMBER"/>
    <property type="match status" value="1"/>
</dbReference>
<feature type="signal peptide" evidence="5">
    <location>
        <begin position="1"/>
        <end position="24"/>
    </location>
</feature>
<sequence>MHFKNRIFLFFLVLVGVWSCKNQNATPSPETTAAQKPNLLIVLSDQHSYDMLGTYGNRQIKSPNLDAFANEGIRFNNAFSNQPVCTPFRGMIMSGMQPLKNGAFINDAPLLPNKTKLLAQILKEQGYQTAYIGKWHLLGGERDRPVPEGELRYGFDTLLTNNCHVDFRPGHAFFWNNQGEKEYFDKWEVYGQTDQALAYLDSIDKSKPFALIVSWHPPHDWGKFKGEDGKMHYRYDTMDELMALYDRDSIEMRPGIEPTPDRKRMYHGYMAMVSGVDKAFGQLTAKLDELGIAENTLTLFSADHGDMLESHNAILPKQYPHDYSNHIPLLMRFPKKLRAGTDTNLLFGALDIMPTILGLMDIETDQKYDGKDHSDALVNGKEDVVDYVPLWLYRRGVANNNNWRGVVTKDFTFAMGRGKDSIPLTNVLYDRNNDPYQLNNLFYDENYRAKRDSLEQLTRSWMKTYNDAFYGAEEFTEIRPPETWMYNYTKSPYELFAEREQAMN</sequence>
<dbReference type="PROSITE" id="PS00149">
    <property type="entry name" value="SULFATASE_2"/>
    <property type="match status" value="1"/>
</dbReference>
<name>A0ABS8GPB2_9FLAO</name>
<proteinExistence type="inferred from homology"/>
<keyword evidence="3" id="KW-0378">Hydrolase</keyword>
<feature type="chain" id="PRO_5047054994" evidence="5">
    <location>
        <begin position="25"/>
        <end position="504"/>
    </location>
</feature>
<dbReference type="InterPro" id="IPR024607">
    <property type="entry name" value="Sulfatase_CS"/>
</dbReference>
<evidence type="ECO:0000256" key="1">
    <source>
        <dbReference type="ARBA" id="ARBA00008779"/>
    </source>
</evidence>
<reference evidence="7 8" key="1">
    <citation type="submission" date="2021-11" db="EMBL/GenBank/DDBJ databases">
        <title>Seasonal and diel survey of microbial diversity of the Tyrrhenian coast.</title>
        <authorList>
            <person name="Gattoni G."/>
            <person name="Corral P."/>
        </authorList>
    </citation>
    <scope>NUCLEOTIDE SEQUENCE [LARGE SCALE GENOMIC DNA]</scope>
    <source>
        <strain evidence="7 8">Mr9</strain>
    </source>
</reference>
<dbReference type="Gene3D" id="3.30.1120.10">
    <property type="match status" value="1"/>
</dbReference>
<evidence type="ECO:0000256" key="2">
    <source>
        <dbReference type="ARBA" id="ARBA00022723"/>
    </source>
</evidence>
<dbReference type="InterPro" id="IPR000917">
    <property type="entry name" value="Sulfatase_N"/>
</dbReference>
<dbReference type="Proteomes" id="UP001197770">
    <property type="component" value="Unassembled WGS sequence"/>
</dbReference>
<comment type="caution">
    <text evidence="7">The sequence shown here is derived from an EMBL/GenBank/DDBJ whole genome shotgun (WGS) entry which is preliminary data.</text>
</comment>
<dbReference type="Gene3D" id="3.40.720.10">
    <property type="entry name" value="Alkaline Phosphatase, subunit A"/>
    <property type="match status" value="1"/>
</dbReference>
<dbReference type="SUPFAM" id="SSF53649">
    <property type="entry name" value="Alkaline phosphatase-like"/>
    <property type="match status" value="1"/>
</dbReference>
<keyword evidence="5" id="KW-0732">Signal</keyword>
<keyword evidence="8" id="KW-1185">Reference proteome</keyword>
<dbReference type="RefSeq" id="WP_228228638.1">
    <property type="nucleotide sequence ID" value="NZ_JAJGMW010000002.1"/>
</dbReference>
<evidence type="ECO:0000256" key="4">
    <source>
        <dbReference type="ARBA" id="ARBA00022837"/>
    </source>
</evidence>
<evidence type="ECO:0000313" key="7">
    <source>
        <dbReference type="EMBL" id="MCC4211525.1"/>
    </source>
</evidence>